<keyword evidence="2 5" id="KW-0238">DNA-binding</keyword>
<protein>
    <submittedName>
        <fullName evidence="5">DNA-binding transcriptional regulator, HxlR family</fullName>
    </submittedName>
</protein>
<dbReference type="Pfam" id="PF01638">
    <property type="entry name" value="HxlR"/>
    <property type="match status" value="1"/>
</dbReference>
<keyword evidence="1" id="KW-0805">Transcription regulation</keyword>
<evidence type="ECO:0000256" key="1">
    <source>
        <dbReference type="ARBA" id="ARBA00023015"/>
    </source>
</evidence>
<name>A0A1I1QNR0_9ACTN</name>
<dbReference type="InterPro" id="IPR036388">
    <property type="entry name" value="WH-like_DNA-bd_sf"/>
</dbReference>
<reference evidence="5 6" key="1">
    <citation type="submission" date="2016-10" db="EMBL/GenBank/DDBJ databases">
        <authorList>
            <person name="de Groot N.N."/>
        </authorList>
    </citation>
    <scope>NUCLEOTIDE SEQUENCE [LARGE SCALE GENOMIC DNA]</scope>
    <source>
        <strain evidence="5 6">CGMCC 4.5739</strain>
    </source>
</reference>
<organism evidence="5 6">
    <name type="scientific">Streptomyces aidingensis</name>
    <dbReference type="NCBI Taxonomy" id="910347"/>
    <lineage>
        <taxon>Bacteria</taxon>
        <taxon>Bacillati</taxon>
        <taxon>Actinomycetota</taxon>
        <taxon>Actinomycetes</taxon>
        <taxon>Kitasatosporales</taxon>
        <taxon>Streptomycetaceae</taxon>
        <taxon>Streptomyces</taxon>
    </lineage>
</organism>
<dbReference type="Gene3D" id="1.10.10.10">
    <property type="entry name" value="Winged helix-like DNA-binding domain superfamily/Winged helix DNA-binding domain"/>
    <property type="match status" value="1"/>
</dbReference>
<dbReference type="SUPFAM" id="SSF46785">
    <property type="entry name" value="Winged helix' DNA-binding domain"/>
    <property type="match status" value="1"/>
</dbReference>
<feature type="domain" description="HTH hxlR-type" evidence="4">
    <location>
        <begin position="2"/>
        <end position="105"/>
    </location>
</feature>
<dbReference type="PANTHER" id="PTHR33204">
    <property type="entry name" value="TRANSCRIPTIONAL REGULATOR, MARR FAMILY"/>
    <property type="match status" value="1"/>
</dbReference>
<evidence type="ECO:0000313" key="6">
    <source>
        <dbReference type="Proteomes" id="UP000199207"/>
    </source>
</evidence>
<dbReference type="OrthoDB" id="9800966at2"/>
<evidence type="ECO:0000256" key="2">
    <source>
        <dbReference type="ARBA" id="ARBA00023125"/>
    </source>
</evidence>
<sequence>MCSEPEGGLRQVFGLLGKRWNGLVIAALMGGPGGFAELKRAVPGISERMLSERLTELAELHLVAREVEPGPPLRVTYRLTESGHGLRPAMVELTRWADRFLAGGSAGCPEAFREPSS</sequence>
<dbReference type="PANTHER" id="PTHR33204:SF37">
    <property type="entry name" value="HTH-TYPE TRANSCRIPTIONAL REGULATOR YODB"/>
    <property type="match status" value="1"/>
</dbReference>
<dbReference type="AlphaFoldDB" id="A0A1I1QNR0"/>
<dbReference type="GO" id="GO:0003677">
    <property type="term" value="F:DNA binding"/>
    <property type="evidence" value="ECO:0007669"/>
    <property type="project" value="UniProtKB-KW"/>
</dbReference>
<dbReference type="PROSITE" id="PS51118">
    <property type="entry name" value="HTH_HXLR"/>
    <property type="match status" value="1"/>
</dbReference>
<dbReference type="InterPro" id="IPR036390">
    <property type="entry name" value="WH_DNA-bd_sf"/>
</dbReference>
<dbReference type="Proteomes" id="UP000199207">
    <property type="component" value="Unassembled WGS sequence"/>
</dbReference>
<dbReference type="InterPro" id="IPR002577">
    <property type="entry name" value="HTH_HxlR"/>
</dbReference>
<evidence type="ECO:0000259" key="4">
    <source>
        <dbReference type="PROSITE" id="PS51118"/>
    </source>
</evidence>
<accession>A0A1I1QNR0</accession>
<dbReference type="EMBL" id="FOLM01000011">
    <property type="protein sequence ID" value="SFD23657.1"/>
    <property type="molecule type" value="Genomic_DNA"/>
</dbReference>
<evidence type="ECO:0000256" key="3">
    <source>
        <dbReference type="ARBA" id="ARBA00023163"/>
    </source>
</evidence>
<proteinExistence type="predicted"/>
<gene>
    <name evidence="5" type="ORF">SAMN05421773_111197</name>
</gene>
<evidence type="ECO:0000313" key="5">
    <source>
        <dbReference type="EMBL" id="SFD23657.1"/>
    </source>
</evidence>
<keyword evidence="6" id="KW-1185">Reference proteome</keyword>
<dbReference type="RefSeq" id="WP_093840249.1">
    <property type="nucleotide sequence ID" value="NZ_FOLM01000011.1"/>
</dbReference>
<dbReference type="STRING" id="910347.SAMN05421773_111197"/>
<keyword evidence="3" id="KW-0804">Transcription</keyword>